<dbReference type="PROSITE" id="PS00444">
    <property type="entry name" value="POLYPRENYL_SYNTHASE_2"/>
    <property type="match status" value="1"/>
</dbReference>
<dbReference type="PANTHER" id="PTHR12001">
    <property type="entry name" value="GERANYLGERANYL PYROPHOSPHATE SYNTHASE"/>
    <property type="match status" value="1"/>
</dbReference>
<dbReference type="PANTHER" id="PTHR12001:SF72">
    <property type="entry name" value="THIJ_PFPI FAMILY PROTEIN (AFU_ORTHOLOGUE AFUA_3G01210)-RELATED"/>
    <property type="match status" value="1"/>
</dbReference>
<keyword evidence="2" id="KW-0479">Metal-binding</keyword>
<dbReference type="SFLD" id="SFLDS00005">
    <property type="entry name" value="Isoprenoid_Synthase_Type_I"/>
    <property type="match status" value="1"/>
</dbReference>
<dbReference type="EMBL" id="JAHLJV010000236">
    <property type="protein sequence ID" value="KAK1561740.1"/>
    <property type="molecule type" value="Genomic_DNA"/>
</dbReference>
<dbReference type="GO" id="GO:0004659">
    <property type="term" value="F:prenyltransferase activity"/>
    <property type="evidence" value="ECO:0007669"/>
    <property type="project" value="InterPro"/>
</dbReference>
<dbReference type="AlphaFoldDB" id="A0AAD8UY08"/>
<keyword evidence="3" id="KW-0460">Magnesium</keyword>
<dbReference type="InterPro" id="IPR008949">
    <property type="entry name" value="Isoprenoid_synthase_dom_sf"/>
</dbReference>
<evidence type="ECO:0000256" key="3">
    <source>
        <dbReference type="ARBA" id="ARBA00022842"/>
    </source>
</evidence>
<proteinExistence type="inferred from homology"/>
<dbReference type="Proteomes" id="UP001230504">
    <property type="component" value="Unassembled WGS sequence"/>
</dbReference>
<feature type="non-terminal residue" evidence="5">
    <location>
        <position position="1"/>
    </location>
</feature>
<dbReference type="InterPro" id="IPR033749">
    <property type="entry name" value="Polyprenyl_synt_CS"/>
</dbReference>
<evidence type="ECO:0000313" key="5">
    <source>
        <dbReference type="EMBL" id="KAK1561740.1"/>
    </source>
</evidence>
<keyword evidence="1 4" id="KW-0808">Transferase</keyword>
<evidence type="ECO:0000313" key="6">
    <source>
        <dbReference type="Proteomes" id="UP001230504"/>
    </source>
</evidence>
<comment type="similarity">
    <text evidence="4">Belongs to the FPP/GGPP synthase family.</text>
</comment>
<keyword evidence="6" id="KW-1185">Reference proteome</keyword>
<dbReference type="SUPFAM" id="SSF48576">
    <property type="entry name" value="Terpenoid synthases"/>
    <property type="match status" value="1"/>
</dbReference>
<dbReference type="Gene3D" id="1.10.600.10">
    <property type="entry name" value="Farnesyl Diphosphate Synthase"/>
    <property type="match status" value="1"/>
</dbReference>
<dbReference type="Pfam" id="PF00348">
    <property type="entry name" value="polyprenyl_synt"/>
    <property type="match status" value="1"/>
</dbReference>
<evidence type="ECO:0000256" key="2">
    <source>
        <dbReference type="ARBA" id="ARBA00022723"/>
    </source>
</evidence>
<dbReference type="RefSeq" id="XP_060406835.1">
    <property type="nucleotide sequence ID" value="XM_060556210.1"/>
</dbReference>
<dbReference type="GO" id="GO:0046165">
    <property type="term" value="P:alcohol biosynthetic process"/>
    <property type="evidence" value="ECO:0007669"/>
    <property type="project" value="UniProtKB-ARBA"/>
</dbReference>
<protein>
    <submittedName>
        <fullName evidence="5">Geranylgeranyl pyrophosphate synthetase</fullName>
    </submittedName>
</protein>
<evidence type="ECO:0000256" key="1">
    <source>
        <dbReference type="ARBA" id="ARBA00022679"/>
    </source>
</evidence>
<sequence>VAAPFDYVCSLKSKGVRNKLIAALDVWIPSPPAVLESVMSAVADVHNTSLMLDDVQDGSPLRRSSPATHTIFGMPQTVNSAVYQTVNTIERVLASGNLRMVNELVSGMKTLLIGQGLDLLWTWEVSTPSLEEYLQMVDSKTGALFLMIHRLMAAASPGADVEPALDRLMLLLGRYFQIRDDYANLASPDYSKSKGFCEDLDEGKCSFMMLHAMRNAEPRSRTILKNMLLQRHKAGCAGVGHKEAILSILKEAGSLKFTIEMLREMEVALIAELESVERITGIQNPMLRGILTALKV</sequence>
<reference evidence="5" key="1">
    <citation type="submission" date="2021-06" db="EMBL/GenBank/DDBJ databases">
        <title>Comparative genomics, transcriptomics and evolutionary studies reveal genomic signatures of adaptation to plant cell wall in hemibiotrophic fungi.</title>
        <authorList>
            <consortium name="DOE Joint Genome Institute"/>
            <person name="Baroncelli R."/>
            <person name="Diaz J.F."/>
            <person name="Benocci T."/>
            <person name="Peng M."/>
            <person name="Battaglia E."/>
            <person name="Haridas S."/>
            <person name="Andreopoulos W."/>
            <person name="Labutti K."/>
            <person name="Pangilinan J."/>
            <person name="Floch G.L."/>
            <person name="Makela M.R."/>
            <person name="Henrissat B."/>
            <person name="Grigoriev I.V."/>
            <person name="Crouch J.A."/>
            <person name="De Vries R.P."/>
            <person name="Sukno S.A."/>
            <person name="Thon M.R."/>
        </authorList>
    </citation>
    <scope>NUCLEOTIDE SEQUENCE</scope>
    <source>
        <strain evidence="5">CBS 125086</strain>
    </source>
</reference>
<organism evidence="5 6">
    <name type="scientific">Colletotrichum navitas</name>
    <dbReference type="NCBI Taxonomy" id="681940"/>
    <lineage>
        <taxon>Eukaryota</taxon>
        <taxon>Fungi</taxon>
        <taxon>Dikarya</taxon>
        <taxon>Ascomycota</taxon>
        <taxon>Pezizomycotina</taxon>
        <taxon>Sordariomycetes</taxon>
        <taxon>Hypocreomycetidae</taxon>
        <taxon>Glomerellales</taxon>
        <taxon>Glomerellaceae</taxon>
        <taxon>Colletotrichum</taxon>
        <taxon>Colletotrichum graminicola species complex</taxon>
    </lineage>
</organism>
<dbReference type="GO" id="GO:0046872">
    <property type="term" value="F:metal ion binding"/>
    <property type="evidence" value="ECO:0007669"/>
    <property type="project" value="UniProtKB-KW"/>
</dbReference>
<dbReference type="InterPro" id="IPR000092">
    <property type="entry name" value="Polyprenyl_synt"/>
</dbReference>
<dbReference type="GO" id="GO:0043386">
    <property type="term" value="P:mycotoxin biosynthetic process"/>
    <property type="evidence" value="ECO:0007669"/>
    <property type="project" value="UniProtKB-ARBA"/>
</dbReference>
<dbReference type="GeneID" id="85440450"/>
<dbReference type="GO" id="GO:0008299">
    <property type="term" value="P:isoprenoid biosynthetic process"/>
    <property type="evidence" value="ECO:0007669"/>
    <property type="project" value="InterPro"/>
</dbReference>
<accession>A0AAD8UY08</accession>
<gene>
    <name evidence="5" type="ORF">LY79DRAFT_530862</name>
</gene>
<comment type="caution">
    <text evidence="5">The sequence shown here is derived from an EMBL/GenBank/DDBJ whole genome shotgun (WGS) entry which is preliminary data.</text>
</comment>
<evidence type="ECO:0000256" key="4">
    <source>
        <dbReference type="RuleBase" id="RU004466"/>
    </source>
</evidence>
<name>A0AAD8UY08_9PEZI</name>